<evidence type="ECO:0000256" key="4">
    <source>
        <dbReference type="ARBA" id="ARBA00023136"/>
    </source>
</evidence>
<dbReference type="SUPFAM" id="SSF103473">
    <property type="entry name" value="MFS general substrate transporter"/>
    <property type="match status" value="1"/>
</dbReference>
<evidence type="ECO:0000256" key="2">
    <source>
        <dbReference type="ARBA" id="ARBA00022692"/>
    </source>
</evidence>
<reference evidence="7 8" key="1">
    <citation type="submission" date="2020-05" db="EMBL/GenBank/DDBJ databases">
        <title>Genome sequence of Kribbella sandramycini ATCC 39419.</title>
        <authorList>
            <person name="Maclea K.S."/>
            <person name="Fair J.L."/>
        </authorList>
    </citation>
    <scope>NUCLEOTIDE SEQUENCE [LARGE SCALE GENOMIC DNA]</scope>
    <source>
        <strain evidence="7 8">ATCC 39419</strain>
    </source>
</reference>
<feature type="domain" description="Major facilitator superfamily (MFS) profile" evidence="6">
    <location>
        <begin position="12"/>
        <end position="430"/>
    </location>
</feature>
<dbReference type="Proteomes" id="UP000534306">
    <property type="component" value="Unassembled WGS sequence"/>
</dbReference>
<sequence>MRTEAEMRKWVGLVALLVAEAMNLLDATIVQVAAPVIHGELGGATSDIQWFGAAYTLPFAALLITGGRLGDLAGRRRVFRIGVTGFVLASIGCALATQSGVLIGARAIQGATAAAIIPQTIGLIRSAFSGPDLPKALGSIGPVMGLAGISGPVLGGVITEVTSWRVVFLVNVPLGLAVLGLARLVPESRSPLRRGLDLPGTGLLIAGSALLVFPILQSQHWFLAPIGLAVLAACVLQQRATGARLLELSLFARPGFGAALVTSTLFFAVLSGLTLVVVLHQQLTLQHGVLRASLALLPWSAASGVSSWCAGQWLVQRVDSRLMYAGLGVLLIGLGAAHWWLIPALGVAGAGVGLFTTAFFTEALSRVEPHETGSAAGLLNAVQQFGGTLGVAGLGSVFLSHPTTLHPALLIATAAVLGTLGSAHLMRSPRSRRRVHAAPGPAATGR</sequence>
<dbReference type="Gene3D" id="1.20.1720.10">
    <property type="entry name" value="Multidrug resistance protein D"/>
    <property type="match status" value="1"/>
</dbReference>
<evidence type="ECO:0000259" key="6">
    <source>
        <dbReference type="PROSITE" id="PS50850"/>
    </source>
</evidence>
<evidence type="ECO:0000313" key="8">
    <source>
        <dbReference type="Proteomes" id="UP000534306"/>
    </source>
</evidence>
<keyword evidence="8" id="KW-1185">Reference proteome</keyword>
<proteinExistence type="predicted"/>
<feature type="transmembrane region" description="Helical" evidence="5">
    <location>
        <begin position="196"/>
        <end position="215"/>
    </location>
</feature>
<name>A0A7Y4P2J3_9ACTN</name>
<feature type="transmembrane region" description="Helical" evidence="5">
    <location>
        <begin position="103"/>
        <end position="124"/>
    </location>
</feature>
<dbReference type="PROSITE" id="PS50850">
    <property type="entry name" value="MFS"/>
    <property type="match status" value="1"/>
</dbReference>
<gene>
    <name evidence="7" type="ORF">HPO96_34755</name>
</gene>
<dbReference type="InterPro" id="IPR036259">
    <property type="entry name" value="MFS_trans_sf"/>
</dbReference>
<dbReference type="Gene3D" id="1.20.1250.20">
    <property type="entry name" value="MFS general substrate transporter like domains"/>
    <property type="match status" value="1"/>
</dbReference>
<feature type="transmembrane region" description="Helical" evidence="5">
    <location>
        <begin position="347"/>
        <end position="365"/>
    </location>
</feature>
<organism evidence="7 8">
    <name type="scientific">Kribbella sandramycini</name>
    <dbReference type="NCBI Taxonomy" id="60450"/>
    <lineage>
        <taxon>Bacteria</taxon>
        <taxon>Bacillati</taxon>
        <taxon>Actinomycetota</taxon>
        <taxon>Actinomycetes</taxon>
        <taxon>Propionibacteriales</taxon>
        <taxon>Kribbellaceae</taxon>
        <taxon>Kribbella</taxon>
    </lineage>
</organism>
<dbReference type="GO" id="GO:0022857">
    <property type="term" value="F:transmembrane transporter activity"/>
    <property type="evidence" value="ECO:0007669"/>
    <property type="project" value="InterPro"/>
</dbReference>
<feature type="transmembrane region" description="Helical" evidence="5">
    <location>
        <begin position="322"/>
        <end position="341"/>
    </location>
</feature>
<evidence type="ECO:0000256" key="5">
    <source>
        <dbReference type="SAM" id="Phobius"/>
    </source>
</evidence>
<comment type="caution">
    <text evidence="7">The sequence shown here is derived from an EMBL/GenBank/DDBJ whole genome shotgun (WGS) entry which is preliminary data.</text>
</comment>
<dbReference type="CDD" id="cd17321">
    <property type="entry name" value="MFS_MMR_MDR_like"/>
    <property type="match status" value="1"/>
</dbReference>
<dbReference type="GO" id="GO:0005886">
    <property type="term" value="C:plasma membrane"/>
    <property type="evidence" value="ECO:0007669"/>
    <property type="project" value="UniProtKB-SubCell"/>
</dbReference>
<feature type="transmembrane region" description="Helical" evidence="5">
    <location>
        <begin position="292"/>
        <end position="315"/>
    </location>
</feature>
<keyword evidence="3 5" id="KW-1133">Transmembrane helix</keyword>
<keyword evidence="4 5" id="KW-0472">Membrane</keyword>
<keyword evidence="2 5" id="KW-0812">Transmembrane</keyword>
<dbReference type="InterPro" id="IPR020846">
    <property type="entry name" value="MFS_dom"/>
</dbReference>
<feature type="transmembrane region" description="Helical" evidence="5">
    <location>
        <begin position="164"/>
        <end position="184"/>
    </location>
</feature>
<dbReference type="PANTHER" id="PTHR42718">
    <property type="entry name" value="MAJOR FACILITATOR SUPERFAMILY MULTIDRUG TRANSPORTER MFSC"/>
    <property type="match status" value="1"/>
</dbReference>
<accession>A0A7Y4P2J3</accession>
<feature type="transmembrane region" description="Helical" evidence="5">
    <location>
        <begin position="136"/>
        <end position="158"/>
    </location>
</feature>
<evidence type="ECO:0000313" key="7">
    <source>
        <dbReference type="EMBL" id="NOL45422.1"/>
    </source>
</evidence>
<dbReference type="Pfam" id="PF07690">
    <property type="entry name" value="MFS_1"/>
    <property type="match status" value="1"/>
</dbReference>
<feature type="transmembrane region" description="Helical" evidence="5">
    <location>
        <begin position="78"/>
        <end position="97"/>
    </location>
</feature>
<dbReference type="AlphaFoldDB" id="A0A7Y4P2J3"/>
<evidence type="ECO:0000256" key="3">
    <source>
        <dbReference type="ARBA" id="ARBA00022989"/>
    </source>
</evidence>
<feature type="transmembrane region" description="Helical" evidence="5">
    <location>
        <begin position="405"/>
        <end position="426"/>
    </location>
</feature>
<feature type="transmembrane region" description="Helical" evidence="5">
    <location>
        <begin position="258"/>
        <end position="280"/>
    </location>
</feature>
<comment type="subcellular location">
    <subcellularLocation>
        <location evidence="1">Cell membrane</location>
        <topology evidence="1">Multi-pass membrane protein</topology>
    </subcellularLocation>
</comment>
<feature type="transmembrane region" description="Helical" evidence="5">
    <location>
        <begin position="377"/>
        <end position="399"/>
    </location>
</feature>
<protein>
    <submittedName>
        <fullName evidence="7">MFS transporter</fullName>
    </submittedName>
</protein>
<evidence type="ECO:0000256" key="1">
    <source>
        <dbReference type="ARBA" id="ARBA00004651"/>
    </source>
</evidence>
<dbReference type="InterPro" id="IPR011701">
    <property type="entry name" value="MFS"/>
</dbReference>
<dbReference type="PANTHER" id="PTHR42718:SF39">
    <property type="entry name" value="ACTINORHODIN TRANSPORTER-RELATED"/>
    <property type="match status" value="1"/>
</dbReference>
<feature type="transmembrane region" description="Helical" evidence="5">
    <location>
        <begin position="221"/>
        <end position="237"/>
    </location>
</feature>
<feature type="transmembrane region" description="Helical" evidence="5">
    <location>
        <begin position="48"/>
        <end position="66"/>
    </location>
</feature>
<dbReference type="EMBL" id="JABJRC010000012">
    <property type="protein sequence ID" value="NOL45422.1"/>
    <property type="molecule type" value="Genomic_DNA"/>
</dbReference>
<dbReference type="PRINTS" id="PR01036">
    <property type="entry name" value="TCRTETB"/>
</dbReference>